<reference evidence="5" key="2">
    <citation type="submission" date="2017-01" db="EMBL/GenBank/DDBJ databases">
        <authorList>
            <person name="Mah S.A."/>
            <person name="Swanson W.J."/>
            <person name="Moy G.W."/>
            <person name="Vacquier V.D."/>
        </authorList>
    </citation>
    <scope>NUCLEOTIDE SEQUENCE [LARGE SCALE GENOMIC DNA]</scope>
    <source>
        <strain evidence="5">COL-18-3</strain>
    </source>
</reference>
<proteinExistence type="inferred from homology"/>
<evidence type="ECO:0000256" key="1">
    <source>
        <dbReference type="ARBA" id="ARBA00006190"/>
    </source>
</evidence>
<keyword evidence="2" id="KW-0175">Coiled coil</keyword>
<dbReference type="GO" id="GO:0006900">
    <property type="term" value="P:vesicle budding from membrane"/>
    <property type="evidence" value="ECO:0007669"/>
    <property type="project" value="TreeGrafter"/>
</dbReference>
<evidence type="ECO:0000256" key="2">
    <source>
        <dbReference type="ARBA" id="ARBA00023054"/>
    </source>
</evidence>
<gene>
    <name evidence="5" type="ORF">AX774_g3029</name>
    <name evidence="4" type="ORF">AX774_g4121</name>
</gene>
<dbReference type="OrthoDB" id="3973241at2759"/>
<evidence type="ECO:0000256" key="3">
    <source>
        <dbReference type="SAM" id="MobiDB-lite"/>
    </source>
</evidence>
<dbReference type="PANTHER" id="PTHR22761:SF12">
    <property type="entry name" value="CHARGED MULTIVESICULAR BODY PROTEIN 5"/>
    <property type="match status" value="1"/>
</dbReference>
<dbReference type="EMBL" id="LSSK01000404">
    <property type="protein sequence ID" value="OMH83473.1"/>
    <property type="molecule type" value="Genomic_DNA"/>
</dbReference>
<dbReference type="AlphaFoldDB" id="A0A1R1PRD7"/>
<dbReference type="Proteomes" id="UP000188320">
    <property type="component" value="Unassembled WGS sequence"/>
</dbReference>
<keyword evidence="6" id="KW-1185">Reference proteome</keyword>
<dbReference type="Gene3D" id="6.10.250.1710">
    <property type="match status" value="1"/>
</dbReference>
<organism evidence="5 6">
    <name type="scientific">Zancudomyces culisetae</name>
    <name type="common">Gut fungus</name>
    <name type="synonym">Smittium culisetae</name>
    <dbReference type="NCBI Taxonomy" id="1213189"/>
    <lineage>
        <taxon>Eukaryota</taxon>
        <taxon>Fungi</taxon>
        <taxon>Fungi incertae sedis</taxon>
        <taxon>Zoopagomycota</taxon>
        <taxon>Kickxellomycotina</taxon>
        <taxon>Harpellomycetes</taxon>
        <taxon>Harpellales</taxon>
        <taxon>Legeriomycetaceae</taxon>
        <taxon>Zancudomyces</taxon>
    </lineage>
</organism>
<dbReference type="GO" id="GO:0005771">
    <property type="term" value="C:multivesicular body"/>
    <property type="evidence" value="ECO:0007669"/>
    <property type="project" value="TreeGrafter"/>
</dbReference>
<dbReference type="InterPro" id="IPR005024">
    <property type="entry name" value="Snf7_fam"/>
</dbReference>
<dbReference type="Pfam" id="PF03357">
    <property type="entry name" value="Snf7"/>
    <property type="match status" value="1"/>
</dbReference>
<name>A0A1R1PRD7_ZANCU</name>
<feature type="compositionally biased region" description="Polar residues" evidence="3">
    <location>
        <begin position="148"/>
        <end position="158"/>
    </location>
</feature>
<evidence type="ECO:0000313" key="6">
    <source>
        <dbReference type="Proteomes" id="UP000188320"/>
    </source>
</evidence>
<evidence type="ECO:0000313" key="5">
    <source>
        <dbReference type="EMBL" id="OMH83473.1"/>
    </source>
</evidence>
<feature type="region of interest" description="Disordered" evidence="3">
    <location>
        <begin position="118"/>
        <end position="158"/>
    </location>
</feature>
<protein>
    <submittedName>
        <fullName evidence="5">Charged multivesicular body protein 5</fullName>
    </submittedName>
</protein>
<reference evidence="6" key="1">
    <citation type="submission" date="2017-01" db="EMBL/GenBank/DDBJ databases">
        <authorList>
            <person name="Wang Y."/>
            <person name="White M."/>
            <person name="Kvist S."/>
            <person name="Moncalvo J.-M."/>
        </authorList>
    </citation>
    <scope>NUCLEOTIDE SEQUENCE [LARGE SCALE GENOMIC DNA]</scope>
    <source>
        <strain evidence="6">COL-18-3</strain>
    </source>
</reference>
<dbReference type="GO" id="GO:0032511">
    <property type="term" value="P:late endosome to vacuole transport via multivesicular body sorting pathway"/>
    <property type="evidence" value="ECO:0007669"/>
    <property type="project" value="TreeGrafter"/>
</dbReference>
<dbReference type="PANTHER" id="PTHR22761">
    <property type="entry name" value="CHARGED MULTIVESICULAR BODY PROTEIN"/>
    <property type="match status" value="1"/>
</dbReference>
<evidence type="ECO:0000313" key="4">
    <source>
        <dbReference type="EMBL" id="OMH82396.1"/>
    </source>
</evidence>
<dbReference type="EMBL" id="LSSK01000673">
    <property type="protein sequence ID" value="OMH82396.1"/>
    <property type="molecule type" value="Genomic_DNA"/>
</dbReference>
<comment type="caution">
    <text evidence="5">The sequence shown here is derived from an EMBL/GenBank/DDBJ whole genome shotgun (WGS) entry which is preliminary data.</text>
</comment>
<comment type="similarity">
    <text evidence="1">Belongs to the SNF7 family.</text>
</comment>
<accession>A0A1R1PRD7</accession>
<sequence>MRILKQKKQIEGQIESIYSQKFTIESSVIATDNLKATYSTIKAMEVTSKELRAQSKKVNIDKIYSLQDEIAMYMEQADEFNEILTRDYATPVDIDEDMLEAELEALGTEIELEKQIEDEKSGIPSYLAPSSGETTNLGAETEELPNTEKPTQLNTLSG</sequence>